<evidence type="ECO:0008006" key="5">
    <source>
        <dbReference type="Google" id="ProtNLM"/>
    </source>
</evidence>
<dbReference type="InterPro" id="IPR036388">
    <property type="entry name" value="WH-like_DNA-bd_sf"/>
</dbReference>
<protein>
    <recommendedName>
        <fullName evidence="5">Winged helix-turn-helix transcriptional regulator</fullName>
    </recommendedName>
</protein>
<organism evidence="1 3">
    <name type="scientific">Candidatus Methanodesulfokora washburnensis</name>
    <dbReference type="NCBI Taxonomy" id="2478471"/>
    <lineage>
        <taxon>Archaea</taxon>
        <taxon>Thermoproteota</taxon>
        <taxon>Candidatus Korarchaeia</taxon>
        <taxon>Candidatus Korarchaeia incertae sedis</taxon>
        <taxon>Candidatus Methanodesulfokora</taxon>
    </lineage>
</organism>
<evidence type="ECO:0000313" key="4">
    <source>
        <dbReference type="Proteomes" id="UP000316217"/>
    </source>
</evidence>
<reference evidence="1 3" key="1">
    <citation type="submission" date="2018-10" db="EMBL/GenBank/DDBJ databases">
        <title>Co-occurring genomic capacity for anaerobic methane metabolism and dissimilatory sulfite reduction discovered in the Korarchaeota.</title>
        <authorList>
            <person name="Mckay L.J."/>
            <person name="Dlakic M."/>
            <person name="Fields M.W."/>
            <person name="Delmont T.O."/>
            <person name="Eren A.M."/>
            <person name="Jay Z.J."/>
            <person name="Klingelsmith K.B."/>
            <person name="Rusch D.B."/>
            <person name="Inskeep W.P."/>
        </authorList>
    </citation>
    <scope>NUCLEOTIDE SEQUENCE [LARGE SCALE GENOMIC DNA]</scope>
    <source>
        <strain evidence="1 3">MDKW</strain>
    </source>
</reference>
<sequence length="71" mass="8209">MVTKEAVINLLRENRDRAISLREIISKLKAPYNEVKPILDELERSGYVRTMSHGGYKFYILVEEAISSKQP</sequence>
<dbReference type="SUPFAM" id="SSF46785">
    <property type="entry name" value="Winged helix' DNA-binding domain"/>
    <property type="match status" value="1"/>
</dbReference>
<dbReference type="InterPro" id="IPR036390">
    <property type="entry name" value="WH_DNA-bd_sf"/>
</dbReference>
<dbReference type="Proteomes" id="UP000277582">
    <property type="component" value="Unassembled WGS sequence"/>
</dbReference>
<name>A0A3R9QU10_9CREN</name>
<dbReference type="AlphaFoldDB" id="A0A3R9QU10"/>
<dbReference type="EMBL" id="RXII01000015">
    <property type="protein sequence ID" value="RZN63391.1"/>
    <property type="molecule type" value="Genomic_DNA"/>
</dbReference>
<accession>A0A3R9QU10</accession>
<evidence type="ECO:0000313" key="1">
    <source>
        <dbReference type="EMBL" id="RSN71863.1"/>
    </source>
</evidence>
<reference evidence="2 4" key="2">
    <citation type="journal article" date="2019" name="Nat. Microbiol.">
        <title>Wide diversity of methane and short-chain alkane metabolisms in uncultured archaea.</title>
        <authorList>
            <person name="Borrel G."/>
            <person name="Adam P.S."/>
            <person name="McKay L.J."/>
            <person name="Chen L.X."/>
            <person name="Sierra-Garcia I.N."/>
            <person name="Sieber C.M."/>
            <person name="Letourneur Q."/>
            <person name="Ghozlane A."/>
            <person name="Andersen G.L."/>
            <person name="Li W.J."/>
            <person name="Hallam S.J."/>
            <person name="Muyzer G."/>
            <person name="de Oliveira V.M."/>
            <person name="Inskeep W.P."/>
            <person name="Banfield J.F."/>
            <person name="Gribaldo S."/>
        </authorList>
    </citation>
    <scope>NUCLEOTIDE SEQUENCE [LARGE SCALE GENOMIC DNA]</scope>
    <source>
        <strain evidence="2">NM4</strain>
    </source>
</reference>
<keyword evidence="3" id="KW-1185">Reference proteome</keyword>
<dbReference type="RefSeq" id="WP_125672796.1">
    <property type="nucleotide sequence ID" value="NZ_RCOS01000168.1"/>
</dbReference>
<dbReference type="EMBL" id="RCOS01000168">
    <property type="protein sequence ID" value="RSN71863.1"/>
    <property type="molecule type" value="Genomic_DNA"/>
</dbReference>
<gene>
    <name evidence="1" type="ORF">D6D85_15210</name>
    <name evidence="2" type="ORF">EF810_00905</name>
</gene>
<evidence type="ECO:0000313" key="3">
    <source>
        <dbReference type="Proteomes" id="UP000277582"/>
    </source>
</evidence>
<comment type="caution">
    <text evidence="1">The sequence shown here is derived from an EMBL/GenBank/DDBJ whole genome shotgun (WGS) entry which is preliminary data.</text>
</comment>
<dbReference type="Gene3D" id="1.10.10.10">
    <property type="entry name" value="Winged helix-like DNA-binding domain superfamily/Winged helix DNA-binding domain"/>
    <property type="match status" value="1"/>
</dbReference>
<proteinExistence type="predicted"/>
<dbReference type="Proteomes" id="UP000316217">
    <property type="component" value="Unassembled WGS sequence"/>
</dbReference>
<evidence type="ECO:0000313" key="2">
    <source>
        <dbReference type="EMBL" id="RZN63391.1"/>
    </source>
</evidence>